<evidence type="ECO:0000313" key="16">
    <source>
        <dbReference type="EMBL" id="MBI5170494.1"/>
    </source>
</evidence>
<keyword evidence="6 11" id="KW-0798">TonB box</keyword>
<feature type="region of interest" description="Disordered" evidence="12">
    <location>
        <begin position="211"/>
        <end position="230"/>
    </location>
</feature>
<dbReference type="Pfam" id="PF07715">
    <property type="entry name" value="Plug"/>
    <property type="match status" value="1"/>
</dbReference>
<dbReference type="PANTHER" id="PTHR30069:SF29">
    <property type="entry name" value="HEMOGLOBIN AND HEMOGLOBIN-HAPTOGLOBIN-BINDING PROTEIN 1-RELATED"/>
    <property type="match status" value="1"/>
</dbReference>
<evidence type="ECO:0000256" key="2">
    <source>
        <dbReference type="ARBA" id="ARBA00022448"/>
    </source>
</evidence>
<evidence type="ECO:0000256" key="9">
    <source>
        <dbReference type="ARBA" id="ARBA00023237"/>
    </source>
</evidence>
<dbReference type="GO" id="GO:0009279">
    <property type="term" value="C:cell outer membrane"/>
    <property type="evidence" value="ECO:0007669"/>
    <property type="project" value="UniProtKB-SubCell"/>
</dbReference>
<accession>A0A933SDP4</accession>
<evidence type="ECO:0000256" key="8">
    <source>
        <dbReference type="ARBA" id="ARBA00023170"/>
    </source>
</evidence>
<feature type="chain" id="PRO_5037250851" evidence="13">
    <location>
        <begin position="16"/>
        <end position="685"/>
    </location>
</feature>
<feature type="domain" description="TonB-dependent receptor plug" evidence="15">
    <location>
        <begin position="62"/>
        <end position="163"/>
    </location>
</feature>
<dbReference type="InterPro" id="IPR037066">
    <property type="entry name" value="Plug_dom_sf"/>
</dbReference>
<keyword evidence="5 13" id="KW-0732">Signal</keyword>
<feature type="domain" description="TonB-dependent receptor-like beta-barrel" evidence="14">
    <location>
        <begin position="282"/>
        <end position="647"/>
    </location>
</feature>
<protein>
    <submittedName>
        <fullName evidence="16">TonB-dependent receptor</fullName>
    </submittedName>
</protein>
<comment type="subcellular location">
    <subcellularLocation>
        <location evidence="1 10">Cell outer membrane</location>
        <topology evidence="1 10">Multi-pass membrane protein</topology>
    </subcellularLocation>
</comment>
<gene>
    <name evidence="16" type="ORF">HZA61_13485</name>
</gene>
<sequence length="685" mass="73615">MIDLLISTCLSAALAASTPGATPPPADSARAPQPAPRTVRTLPPVEGRRERALLDARRRAPTASVTDVRAGESSRAIESVSELLQASAGARVVQYGGLGAFSTLSLRGAPAGQVAVYLDGVPLTSAAHGVVNLSDLPASAIDRVEVYRGFAPLGFGAAAPGGAVNLVTADDGSPRALRVAAGSFGTYEARGTAGAKRGAWSALAHAGAQGSEGDFEFRDDNGTPLNPDDDETVPRLNNRFDAANTLARVAWSPREGVRLSARGEGFRKAQGIPGLGAVQAPHPRLAFTRTLGALEAALAPEARLPGATLRAHAQRERTRFTDTEGELGLGRQDTDARFADRGAGFDLATPTAWRRVSAVAGAAWRHETAEPAAPTLGQPLPPQTRRETRAAHAGVQLHFADDVVLLHAARRWDHQSDRLRATVVGGVPYALDATRVLNAPQVGARVRLPWRFALRGNWTRAGRAPEFLELFGDQAVVQANPKLRSERGESWDAGAEWRGRRGAWVAAAEYAHFESRTHDLIAWVSASQRTVRATNIARARTSGDEASARLAWRALSLSAAFTWLDARQDDRTSIYFGRRLPQRPEYQRYARADVRRGGWSASADVLVLGEDFLDPINFRSVPERTLVGASLSRAWGRLRLTLEGKNLSDARAQDVGGYPLPGRSAFASCEWRFDPRHDTPRSHRS</sequence>
<evidence type="ECO:0000259" key="14">
    <source>
        <dbReference type="Pfam" id="PF00593"/>
    </source>
</evidence>
<organism evidence="16 17">
    <name type="scientific">Eiseniibacteriota bacterium</name>
    <dbReference type="NCBI Taxonomy" id="2212470"/>
    <lineage>
        <taxon>Bacteria</taxon>
        <taxon>Candidatus Eiseniibacteriota</taxon>
    </lineage>
</organism>
<evidence type="ECO:0000256" key="10">
    <source>
        <dbReference type="PROSITE-ProRule" id="PRU01360"/>
    </source>
</evidence>
<evidence type="ECO:0000256" key="3">
    <source>
        <dbReference type="ARBA" id="ARBA00022452"/>
    </source>
</evidence>
<reference evidence="16" key="1">
    <citation type="submission" date="2020-07" db="EMBL/GenBank/DDBJ databases">
        <title>Huge and variable diversity of episymbiotic CPR bacteria and DPANN archaea in groundwater ecosystems.</title>
        <authorList>
            <person name="He C.Y."/>
            <person name="Keren R."/>
            <person name="Whittaker M."/>
            <person name="Farag I.F."/>
            <person name="Doudna J."/>
            <person name="Cate J.H.D."/>
            <person name="Banfield J.F."/>
        </authorList>
    </citation>
    <scope>NUCLEOTIDE SEQUENCE</scope>
    <source>
        <strain evidence="16">NC_groundwater_1813_Pr3_B-0.1um_71_17</strain>
    </source>
</reference>
<keyword evidence="8 16" id="KW-0675">Receptor</keyword>
<dbReference type="InterPro" id="IPR039426">
    <property type="entry name" value="TonB-dep_rcpt-like"/>
</dbReference>
<dbReference type="InterPro" id="IPR036942">
    <property type="entry name" value="Beta-barrel_TonB_sf"/>
</dbReference>
<dbReference type="InterPro" id="IPR012910">
    <property type="entry name" value="Plug_dom"/>
</dbReference>
<dbReference type="AlphaFoldDB" id="A0A933SDP4"/>
<evidence type="ECO:0000259" key="15">
    <source>
        <dbReference type="Pfam" id="PF07715"/>
    </source>
</evidence>
<dbReference type="Pfam" id="PF00593">
    <property type="entry name" value="TonB_dep_Rec_b-barrel"/>
    <property type="match status" value="1"/>
</dbReference>
<evidence type="ECO:0000256" key="12">
    <source>
        <dbReference type="SAM" id="MobiDB-lite"/>
    </source>
</evidence>
<evidence type="ECO:0000256" key="11">
    <source>
        <dbReference type="RuleBase" id="RU003357"/>
    </source>
</evidence>
<evidence type="ECO:0000256" key="4">
    <source>
        <dbReference type="ARBA" id="ARBA00022692"/>
    </source>
</evidence>
<feature type="region of interest" description="Disordered" evidence="12">
    <location>
        <begin position="16"/>
        <end position="43"/>
    </location>
</feature>
<comment type="similarity">
    <text evidence="10 11">Belongs to the TonB-dependent receptor family.</text>
</comment>
<evidence type="ECO:0000256" key="1">
    <source>
        <dbReference type="ARBA" id="ARBA00004571"/>
    </source>
</evidence>
<keyword evidence="2 10" id="KW-0813">Transport</keyword>
<keyword evidence="3 10" id="KW-1134">Transmembrane beta strand</keyword>
<evidence type="ECO:0000313" key="17">
    <source>
        <dbReference type="Proteomes" id="UP000696931"/>
    </source>
</evidence>
<evidence type="ECO:0000256" key="7">
    <source>
        <dbReference type="ARBA" id="ARBA00023136"/>
    </source>
</evidence>
<feature type="signal peptide" evidence="13">
    <location>
        <begin position="1"/>
        <end position="15"/>
    </location>
</feature>
<dbReference type="PROSITE" id="PS52016">
    <property type="entry name" value="TONB_DEPENDENT_REC_3"/>
    <property type="match status" value="1"/>
</dbReference>
<dbReference type="InterPro" id="IPR000531">
    <property type="entry name" value="Beta-barrel_TonB"/>
</dbReference>
<dbReference type="PANTHER" id="PTHR30069">
    <property type="entry name" value="TONB-DEPENDENT OUTER MEMBRANE RECEPTOR"/>
    <property type="match status" value="1"/>
</dbReference>
<keyword evidence="9 10" id="KW-0998">Cell outer membrane</keyword>
<keyword evidence="4 10" id="KW-0812">Transmembrane</keyword>
<evidence type="ECO:0000256" key="6">
    <source>
        <dbReference type="ARBA" id="ARBA00023077"/>
    </source>
</evidence>
<comment type="caution">
    <text evidence="16">The sequence shown here is derived from an EMBL/GenBank/DDBJ whole genome shotgun (WGS) entry which is preliminary data.</text>
</comment>
<dbReference type="GO" id="GO:0015344">
    <property type="term" value="F:siderophore uptake transmembrane transporter activity"/>
    <property type="evidence" value="ECO:0007669"/>
    <property type="project" value="TreeGrafter"/>
</dbReference>
<dbReference type="GO" id="GO:0044718">
    <property type="term" value="P:siderophore transmembrane transport"/>
    <property type="evidence" value="ECO:0007669"/>
    <property type="project" value="TreeGrafter"/>
</dbReference>
<proteinExistence type="inferred from homology"/>
<dbReference type="Gene3D" id="2.170.130.10">
    <property type="entry name" value="TonB-dependent receptor, plug domain"/>
    <property type="match status" value="1"/>
</dbReference>
<dbReference type="Gene3D" id="2.40.170.20">
    <property type="entry name" value="TonB-dependent receptor, beta-barrel domain"/>
    <property type="match status" value="1"/>
</dbReference>
<evidence type="ECO:0000256" key="5">
    <source>
        <dbReference type="ARBA" id="ARBA00022729"/>
    </source>
</evidence>
<dbReference type="SUPFAM" id="SSF56935">
    <property type="entry name" value="Porins"/>
    <property type="match status" value="1"/>
</dbReference>
<keyword evidence="7 10" id="KW-0472">Membrane</keyword>
<evidence type="ECO:0000256" key="13">
    <source>
        <dbReference type="SAM" id="SignalP"/>
    </source>
</evidence>
<dbReference type="Proteomes" id="UP000696931">
    <property type="component" value="Unassembled WGS sequence"/>
</dbReference>
<dbReference type="EMBL" id="JACRIW010000095">
    <property type="protein sequence ID" value="MBI5170494.1"/>
    <property type="molecule type" value="Genomic_DNA"/>
</dbReference>
<name>A0A933SDP4_UNCEI</name>